<comment type="function">
    <text evidence="12">Peptide Lv enhances L-type voltage-gated calcium channel (L-VGCC) currents in retinal photoreceptors.</text>
</comment>
<feature type="domain" description="Ig-like" evidence="15">
    <location>
        <begin position="100"/>
        <end position="230"/>
    </location>
</feature>
<dbReference type="PANTHER" id="PTHR12207:SF8">
    <property type="entry name" value="V-SET AND TRANSMEMBRANE DOMAIN-CONTAINING PROTEIN 4"/>
    <property type="match status" value="1"/>
</dbReference>
<evidence type="ECO:0000256" key="2">
    <source>
        <dbReference type="ARBA" id="ARBA00004613"/>
    </source>
</evidence>
<dbReference type="InterPro" id="IPR013783">
    <property type="entry name" value="Ig-like_fold"/>
</dbReference>
<dbReference type="FunFam" id="2.60.40.10:FF:000667">
    <property type="entry name" value="V-set and transmembrane domain containing 4"/>
    <property type="match status" value="1"/>
</dbReference>
<dbReference type="Pfam" id="PF07686">
    <property type="entry name" value="V-set"/>
    <property type="match status" value="1"/>
</dbReference>
<dbReference type="KEGG" id="tmu:101347797"/>
<evidence type="ECO:0000256" key="14">
    <source>
        <dbReference type="SAM" id="Phobius"/>
    </source>
</evidence>
<sequence>MPMATSWNNGGSKLAQHSLQLHTLLSASETILTIVLKEAWVQRLTKCLMLPPGKLPSFCPHEGGGECESIGQPALLAAQVIQDIRHLGASLGHFQVCGALNVTVSPGPVVDYLEGDNATLYCHVSQKRRRDSLLAVRWLFALPGSQETLMIKMTKLRVVQYYGNYSRSASRRRLQLHEEQRGTLYRLSVSALRPTDQGRYICKVQEISRHRNKWTAWSNGSSATEMRVISLKASEDSPFEKKKGTWAFFEDLYVYAVLVCCVGILSVLLFTLVIIWQSVFTKRKSRVRHYLVKCPQNSSGETVTSVTSLAPLQPKKGKRRKEKADVPPAVPAKAPIVTTFHKPKLLKPQRKVMLPKITEESLTYAELELIKPHQTAQGVPTSTVYAQILFQENKL</sequence>
<dbReference type="SMART" id="SM00406">
    <property type="entry name" value="IGv"/>
    <property type="match status" value="1"/>
</dbReference>
<dbReference type="GO" id="GO:0005576">
    <property type="term" value="C:extracellular region"/>
    <property type="evidence" value="ECO:0007669"/>
    <property type="project" value="UniProtKB-SubCell"/>
</dbReference>
<evidence type="ECO:0000256" key="7">
    <source>
        <dbReference type="ARBA" id="ARBA00022989"/>
    </source>
</evidence>
<keyword evidence="3" id="KW-1003">Cell membrane</keyword>
<keyword evidence="4" id="KW-0964">Secreted</keyword>
<keyword evidence="9" id="KW-1015">Disulfide bond</keyword>
<evidence type="ECO:0000256" key="8">
    <source>
        <dbReference type="ARBA" id="ARBA00023136"/>
    </source>
</evidence>
<name>A0A2Y9G0U1_TRIMA</name>
<protein>
    <recommendedName>
        <fullName evidence="13">V-set and transmembrane domain-containing protein 4</fullName>
    </recommendedName>
</protein>
<keyword evidence="7 14" id="KW-1133">Transmembrane helix</keyword>
<evidence type="ECO:0000256" key="3">
    <source>
        <dbReference type="ARBA" id="ARBA00022475"/>
    </source>
</evidence>
<dbReference type="InterPro" id="IPR007110">
    <property type="entry name" value="Ig-like_dom"/>
</dbReference>
<keyword evidence="6" id="KW-0732">Signal</keyword>
<accession>A0A2Y9G0U1</accession>
<dbReference type="Gene3D" id="2.60.40.10">
    <property type="entry name" value="Immunoglobulins"/>
    <property type="match status" value="1"/>
</dbReference>
<reference evidence="17" key="1">
    <citation type="submission" date="2025-08" db="UniProtKB">
        <authorList>
            <consortium name="RefSeq"/>
        </authorList>
    </citation>
    <scope>IDENTIFICATION</scope>
</reference>
<evidence type="ECO:0000256" key="11">
    <source>
        <dbReference type="ARBA" id="ARBA00023319"/>
    </source>
</evidence>
<proteinExistence type="predicted"/>
<dbReference type="GeneID" id="101347797"/>
<dbReference type="SMART" id="SM00409">
    <property type="entry name" value="IG"/>
    <property type="match status" value="1"/>
</dbReference>
<dbReference type="CTD" id="196740"/>
<evidence type="ECO:0000313" key="17">
    <source>
        <dbReference type="RefSeq" id="XP_012414403.1"/>
    </source>
</evidence>
<dbReference type="InterPro" id="IPR036179">
    <property type="entry name" value="Ig-like_dom_sf"/>
</dbReference>
<dbReference type="InterPro" id="IPR051102">
    <property type="entry name" value="IgSF_V-set/TM_domain"/>
</dbReference>
<dbReference type="OrthoDB" id="8885867at2759"/>
<dbReference type="Proteomes" id="UP000248480">
    <property type="component" value="Unplaced"/>
</dbReference>
<keyword evidence="5 14" id="KW-0812">Transmembrane</keyword>
<evidence type="ECO:0000256" key="12">
    <source>
        <dbReference type="ARBA" id="ARBA00059484"/>
    </source>
</evidence>
<organism evidence="16 17">
    <name type="scientific">Trichechus manatus latirostris</name>
    <name type="common">Florida manatee</name>
    <dbReference type="NCBI Taxonomy" id="127582"/>
    <lineage>
        <taxon>Eukaryota</taxon>
        <taxon>Metazoa</taxon>
        <taxon>Chordata</taxon>
        <taxon>Craniata</taxon>
        <taxon>Vertebrata</taxon>
        <taxon>Euteleostomi</taxon>
        <taxon>Mammalia</taxon>
        <taxon>Eutheria</taxon>
        <taxon>Afrotheria</taxon>
        <taxon>Sirenia</taxon>
        <taxon>Trichechidae</taxon>
        <taxon>Trichechus</taxon>
    </lineage>
</organism>
<dbReference type="GO" id="GO:0005886">
    <property type="term" value="C:plasma membrane"/>
    <property type="evidence" value="ECO:0007669"/>
    <property type="project" value="UniProtKB-SubCell"/>
</dbReference>
<evidence type="ECO:0000256" key="5">
    <source>
        <dbReference type="ARBA" id="ARBA00022692"/>
    </source>
</evidence>
<dbReference type="PROSITE" id="PS50835">
    <property type="entry name" value="IG_LIKE"/>
    <property type="match status" value="1"/>
</dbReference>
<dbReference type="PANTHER" id="PTHR12207">
    <property type="entry name" value="V-SET AND TRANSMEMBRANE DOMAIN-CONTAINING PROTEIN"/>
    <property type="match status" value="1"/>
</dbReference>
<keyword evidence="11" id="KW-0393">Immunoglobulin domain</keyword>
<evidence type="ECO:0000256" key="10">
    <source>
        <dbReference type="ARBA" id="ARBA00023180"/>
    </source>
</evidence>
<dbReference type="SUPFAM" id="SSF48726">
    <property type="entry name" value="Immunoglobulin"/>
    <property type="match status" value="1"/>
</dbReference>
<comment type="subcellular location">
    <subcellularLocation>
        <location evidence="1">Cell membrane</location>
        <topology evidence="1">Single-pass type I membrane protein</topology>
    </subcellularLocation>
    <subcellularLocation>
        <location evidence="2">Secreted</location>
    </subcellularLocation>
</comment>
<keyword evidence="8 14" id="KW-0472">Membrane</keyword>
<keyword evidence="16" id="KW-1185">Reference proteome</keyword>
<gene>
    <name evidence="17" type="primary">VSTM4</name>
</gene>
<evidence type="ECO:0000256" key="1">
    <source>
        <dbReference type="ARBA" id="ARBA00004251"/>
    </source>
</evidence>
<dbReference type="InterPro" id="IPR003599">
    <property type="entry name" value="Ig_sub"/>
</dbReference>
<dbReference type="AlphaFoldDB" id="A0A2Y9G0U1"/>
<evidence type="ECO:0000256" key="6">
    <source>
        <dbReference type="ARBA" id="ARBA00022729"/>
    </source>
</evidence>
<keyword evidence="10" id="KW-0325">Glycoprotein</keyword>
<dbReference type="FunCoup" id="A0A2Y9G0U1">
    <property type="interactions" value="107"/>
</dbReference>
<dbReference type="InterPro" id="IPR013106">
    <property type="entry name" value="Ig_V-set"/>
</dbReference>
<feature type="transmembrane region" description="Helical" evidence="14">
    <location>
        <begin position="252"/>
        <end position="276"/>
    </location>
</feature>
<evidence type="ECO:0000256" key="9">
    <source>
        <dbReference type="ARBA" id="ARBA00023157"/>
    </source>
</evidence>
<dbReference type="RefSeq" id="XP_012414403.1">
    <property type="nucleotide sequence ID" value="XM_012558949.1"/>
</dbReference>
<evidence type="ECO:0000313" key="16">
    <source>
        <dbReference type="Proteomes" id="UP000248480"/>
    </source>
</evidence>
<dbReference type="InParanoid" id="A0A2Y9G0U1"/>
<evidence type="ECO:0000256" key="4">
    <source>
        <dbReference type="ARBA" id="ARBA00022525"/>
    </source>
</evidence>
<evidence type="ECO:0000256" key="13">
    <source>
        <dbReference type="ARBA" id="ARBA00071759"/>
    </source>
</evidence>
<evidence type="ECO:0000259" key="15">
    <source>
        <dbReference type="PROSITE" id="PS50835"/>
    </source>
</evidence>